<dbReference type="PANTHER" id="PTHR10625:SF1">
    <property type="entry name" value="HISTONE DEACETYLASE DOMAIN-CONTAINING PROTEIN"/>
    <property type="match status" value="1"/>
</dbReference>
<dbReference type="GO" id="GO:0141221">
    <property type="term" value="F:histone deacetylase activity, hydrolytic mechanism"/>
    <property type="evidence" value="ECO:0007669"/>
    <property type="project" value="UniProtKB-EC"/>
</dbReference>
<proteinExistence type="predicted"/>
<comment type="caution">
    <text evidence="3">The sequence shown here is derived from an EMBL/GenBank/DDBJ whole genome shotgun (WGS) entry which is preliminary data.</text>
</comment>
<dbReference type="Gene3D" id="3.40.800.20">
    <property type="entry name" value="Histone deacetylase domain"/>
    <property type="match status" value="1"/>
</dbReference>
<dbReference type="InterPro" id="IPR023696">
    <property type="entry name" value="Ureohydrolase_dom_sf"/>
</dbReference>
<evidence type="ECO:0000256" key="1">
    <source>
        <dbReference type="ARBA" id="ARBA00048287"/>
    </source>
</evidence>
<dbReference type="AlphaFoldDB" id="A0A4U5NXC1"/>
<reference evidence="3 4" key="2">
    <citation type="journal article" date="2019" name="G3 (Bethesda)">
        <title>Hybrid Assembly of the Genome of the Entomopathogenic Nematode Steinernema carpocapsae Identifies the X-Chromosome.</title>
        <authorList>
            <person name="Serra L."/>
            <person name="Macchietto M."/>
            <person name="Macias-Munoz A."/>
            <person name="McGill C.J."/>
            <person name="Rodriguez I.M."/>
            <person name="Rodriguez B."/>
            <person name="Murad R."/>
            <person name="Mortazavi A."/>
        </authorList>
    </citation>
    <scope>NUCLEOTIDE SEQUENCE [LARGE SCALE GENOMIC DNA]</scope>
    <source>
        <strain evidence="3 4">ALL</strain>
    </source>
</reference>
<protein>
    <recommendedName>
        <fullName evidence="2">Histone deacetylase domain-containing protein</fullName>
    </recommendedName>
</protein>
<dbReference type="InterPro" id="IPR037138">
    <property type="entry name" value="His_deacetylse_dom_sf"/>
</dbReference>
<dbReference type="EMBL" id="AZBU02000003">
    <property type="protein sequence ID" value="TKR87914.1"/>
    <property type="molecule type" value="Genomic_DNA"/>
</dbReference>
<dbReference type="InterPro" id="IPR023801">
    <property type="entry name" value="His_deacetylse_dom"/>
</dbReference>
<dbReference type="OrthoDB" id="424012at2759"/>
<feature type="domain" description="Histone deacetylase" evidence="2">
    <location>
        <begin position="52"/>
        <end position="340"/>
    </location>
</feature>
<name>A0A4U5NXC1_STECR</name>
<accession>A0A4U5NXC1</accession>
<dbReference type="PANTHER" id="PTHR10625">
    <property type="entry name" value="HISTONE DEACETYLASE HDAC1-RELATED"/>
    <property type="match status" value="1"/>
</dbReference>
<comment type="catalytic activity">
    <reaction evidence="1">
        <text>N(6)-acetyl-L-lysyl-[histone] + H2O = L-lysyl-[histone] + acetate</text>
        <dbReference type="Rhea" id="RHEA:58196"/>
        <dbReference type="Rhea" id="RHEA-COMP:9845"/>
        <dbReference type="Rhea" id="RHEA-COMP:11338"/>
        <dbReference type="ChEBI" id="CHEBI:15377"/>
        <dbReference type="ChEBI" id="CHEBI:29969"/>
        <dbReference type="ChEBI" id="CHEBI:30089"/>
        <dbReference type="ChEBI" id="CHEBI:61930"/>
        <dbReference type="EC" id="3.5.1.98"/>
    </reaction>
</comment>
<sequence>MFSFFLQCRVPKESLSKSLAHSILYEMAAKFAFVYDERMLEHECLYDGTMEECPERTKKVYERLKKEGLLEDAVQITAGIATKAEINLGHPEELIEELENLKTVEQCEEYCRSKDFLWLHPESLKAARLALGGTIDCVRANLEGLVGNCFAIVRPPGHHSYGIHAQGYCVFNNVAIAAKYAVEKLGLERVMIVDFDLHVGNGTYEIVKDDDRILFVSSHLYNHGSYWPYYKEFDCDPFGNNIFIPFNCAMNSESDLLAAYNNVVMPIAKEFQPELILISAGFDSGYYDVMLELGQGIKAPGYGYIARMLNDLCPEKVIAVFEGGYFWKNYTESAVMLTRGLRGMSLPKIYHPERVNGSMSEVIWDNLCHQAKKWNSAKEQLEKLQKQQIALGLSPYVPRSPKLFLAFGFREHLDFVRDSGCLKTREWFPKLTKEQEEFAARKIDDYIKAYEHSNDLVMPDPDNLLKQLIWDEQTAADCYIRNAKVCVQSYEGFTNYLKSNDGVFECFDKKLMK</sequence>
<keyword evidence="4" id="KW-1185">Reference proteome</keyword>
<dbReference type="InterPro" id="IPR000286">
    <property type="entry name" value="HDACs"/>
</dbReference>
<dbReference type="SUPFAM" id="SSF52768">
    <property type="entry name" value="Arginase/deacetylase"/>
    <property type="match status" value="1"/>
</dbReference>
<evidence type="ECO:0000313" key="3">
    <source>
        <dbReference type="EMBL" id="TKR87914.1"/>
    </source>
</evidence>
<evidence type="ECO:0000259" key="2">
    <source>
        <dbReference type="Pfam" id="PF00850"/>
    </source>
</evidence>
<dbReference type="STRING" id="34508.A0A4U5NXC1"/>
<dbReference type="Pfam" id="PF00850">
    <property type="entry name" value="Hist_deacetyl"/>
    <property type="match status" value="1"/>
</dbReference>
<dbReference type="PRINTS" id="PR01270">
    <property type="entry name" value="HDASUPER"/>
</dbReference>
<dbReference type="GO" id="GO:0000118">
    <property type="term" value="C:histone deacetylase complex"/>
    <property type="evidence" value="ECO:0007669"/>
    <property type="project" value="TreeGrafter"/>
</dbReference>
<reference evidence="3 4" key="1">
    <citation type="journal article" date="2015" name="Genome Biol.">
        <title>Comparative genomics of Steinernema reveals deeply conserved gene regulatory networks.</title>
        <authorList>
            <person name="Dillman A.R."/>
            <person name="Macchietto M."/>
            <person name="Porter C.F."/>
            <person name="Rogers A."/>
            <person name="Williams B."/>
            <person name="Antoshechkin I."/>
            <person name="Lee M.M."/>
            <person name="Goodwin Z."/>
            <person name="Lu X."/>
            <person name="Lewis E.E."/>
            <person name="Goodrich-Blair H."/>
            <person name="Stock S.P."/>
            <person name="Adams B.J."/>
            <person name="Sternberg P.W."/>
            <person name="Mortazavi A."/>
        </authorList>
    </citation>
    <scope>NUCLEOTIDE SEQUENCE [LARGE SCALE GENOMIC DNA]</scope>
    <source>
        <strain evidence="3 4">ALL</strain>
    </source>
</reference>
<evidence type="ECO:0000313" key="4">
    <source>
        <dbReference type="Proteomes" id="UP000298663"/>
    </source>
</evidence>
<dbReference type="Proteomes" id="UP000298663">
    <property type="component" value="Unassembled WGS sequence"/>
</dbReference>
<dbReference type="GO" id="GO:0040029">
    <property type="term" value="P:epigenetic regulation of gene expression"/>
    <property type="evidence" value="ECO:0007669"/>
    <property type="project" value="TreeGrafter"/>
</dbReference>
<gene>
    <name evidence="3" type="ORF">L596_012241</name>
</gene>
<organism evidence="3 4">
    <name type="scientific">Steinernema carpocapsae</name>
    <name type="common">Entomopathogenic nematode</name>
    <dbReference type="NCBI Taxonomy" id="34508"/>
    <lineage>
        <taxon>Eukaryota</taxon>
        <taxon>Metazoa</taxon>
        <taxon>Ecdysozoa</taxon>
        <taxon>Nematoda</taxon>
        <taxon>Chromadorea</taxon>
        <taxon>Rhabditida</taxon>
        <taxon>Tylenchina</taxon>
        <taxon>Panagrolaimomorpha</taxon>
        <taxon>Strongyloidoidea</taxon>
        <taxon>Steinernematidae</taxon>
        <taxon>Steinernema</taxon>
    </lineage>
</organism>